<dbReference type="InterPro" id="IPR011701">
    <property type="entry name" value="MFS"/>
</dbReference>
<dbReference type="AlphaFoldDB" id="A0A1K1RNF9"/>
<feature type="transmembrane region" description="Helical" evidence="7">
    <location>
        <begin position="249"/>
        <end position="267"/>
    </location>
</feature>
<evidence type="ECO:0000313" key="9">
    <source>
        <dbReference type="EMBL" id="SFW73239.1"/>
    </source>
</evidence>
<dbReference type="Gene3D" id="1.20.1250.20">
    <property type="entry name" value="MFS general substrate transporter like domains"/>
    <property type="match status" value="1"/>
</dbReference>
<feature type="transmembrane region" description="Helical" evidence="7">
    <location>
        <begin position="340"/>
        <end position="363"/>
    </location>
</feature>
<feature type="transmembrane region" description="Helical" evidence="7">
    <location>
        <begin position="287"/>
        <end position="305"/>
    </location>
</feature>
<accession>A0A1K1RNF9</accession>
<dbReference type="InterPro" id="IPR050171">
    <property type="entry name" value="MFS_Transporters"/>
</dbReference>
<proteinExistence type="predicted"/>
<evidence type="ECO:0000256" key="6">
    <source>
        <dbReference type="ARBA" id="ARBA00023136"/>
    </source>
</evidence>
<dbReference type="GO" id="GO:0005886">
    <property type="term" value="C:plasma membrane"/>
    <property type="evidence" value="ECO:0007669"/>
    <property type="project" value="UniProtKB-SubCell"/>
</dbReference>
<keyword evidence="10" id="KW-1185">Reference proteome</keyword>
<feature type="transmembrane region" description="Helical" evidence="7">
    <location>
        <begin position="407"/>
        <end position="428"/>
    </location>
</feature>
<feature type="domain" description="Major facilitator superfamily (MFS) profile" evidence="8">
    <location>
        <begin position="47"/>
        <end position="429"/>
    </location>
</feature>
<evidence type="ECO:0000256" key="1">
    <source>
        <dbReference type="ARBA" id="ARBA00004651"/>
    </source>
</evidence>
<evidence type="ECO:0000256" key="4">
    <source>
        <dbReference type="ARBA" id="ARBA00022692"/>
    </source>
</evidence>
<evidence type="ECO:0000256" key="3">
    <source>
        <dbReference type="ARBA" id="ARBA00022475"/>
    </source>
</evidence>
<comment type="subcellular location">
    <subcellularLocation>
        <location evidence="1">Cell membrane</location>
        <topology evidence="1">Multi-pass membrane protein</topology>
    </subcellularLocation>
</comment>
<feature type="transmembrane region" description="Helical" evidence="7">
    <location>
        <begin position="109"/>
        <end position="128"/>
    </location>
</feature>
<dbReference type="Proteomes" id="UP000182248">
    <property type="component" value="Unassembled WGS sequence"/>
</dbReference>
<evidence type="ECO:0000256" key="7">
    <source>
        <dbReference type="SAM" id="Phobius"/>
    </source>
</evidence>
<dbReference type="EMBL" id="FPJE01000029">
    <property type="protein sequence ID" value="SFW73239.1"/>
    <property type="molecule type" value="Genomic_DNA"/>
</dbReference>
<keyword evidence="4 7" id="KW-0812">Transmembrane</keyword>
<organism evidence="9 10">
    <name type="scientific">Sinomicrobium oceani</name>
    <dbReference type="NCBI Taxonomy" id="1150368"/>
    <lineage>
        <taxon>Bacteria</taxon>
        <taxon>Pseudomonadati</taxon>
        <taxon>Bacteroidota</taxon>
        <taxon>Flavobacteriia</taxon>
        <taxon>Flavobacteriales</taxon>
        <taxon>Flavobacteriaceae</taxon>
        <taxon>Sinomicrobium</taxon>
    </lineage>
</organism>
<feature type="transmembrane region" description="Helical" evidence="7">
    <location>
        <begin position="134"/>
        <end position="162"/>
    </location>
</feature>
<keyword evidence="6 7" id="KW-0472">Membrane</keyword>
<dbReference type="PANTHER" id="PTHR23517:SF2">
    <property type="entry name" value="MULTIDRUG RESISTANCE PROTEIN MDTH"/>
    <property type="match status" value="1"/>
</dbReference>
<evidence type="ECO:0000256" key="2">
    <source>
        <dbReference type="ARBA" id="ARBA00022448"/>
    </source>
</evidence>
<dbReference type="InterPro" id="IPR020846">
    <property type="entry name" value="MFS_dom"/>
</dbReference>
<keyword evidence="5 7" id="KW-1133">Transmembrane helix</keyword>
<reference evidence="9 10" key="1">
    <citation type="submission" date="2016-11" db="EMBL/GenBank/DDBJ databases">
        <authorList>
            <person name="Jaros S."/>
            <person name="Januszkiewicz K."/>
            <person name="Wedrychowicz H."/>
        </authorList>
    </citation>
    <scope>NUCLEOTIDE SEQUENCE [LARGE SCALE GENOMIC DNA]</scope>
    <source>
        <strain evidence="9 10">CGMCC 1.12145</strain>
    </source>
</reference>
<feature type="transmembrane region" description="Helical" evidence="7">
    <location>
        <begin position="375"/>
        <end position="395"/>
    </location>
</feature>
<name>A0A1K1RNF9_9FLAO</name>
<feature type="transmembrane region" description="Helical" evidence="7">
    <location>
        <begin position="77"/>
        <end position="97"/>
    </location>
</feature>
<keyword evidence="3" id="KW-1003">Cell membrane</keyword>
<dbReference type="CDD" id="cd17329">
    <property type="entry name" value="MFS_MdtH_MDR_like"/>
    <property type="match status" value="1"/>
</dbReference>
<keyword evidence="2" id="KW-0813">Transport</keyword>
<feature type="transmembrane region" description="Helical" evidence="7">
    <location>
        <begin position="201"/>
        <end position="221"/>
    </location>
</feature>
<dbReference type="PANTHER" id="PTHR23517">
    <property type="entry name" value="RESISTANCE PROTEIN MDTM, PUTATIVE-RELATED-RELATED"/>
    <property type="match status" value="1"/>
</dbReference>
<sequence>MKISVKITTYPAAINENIAKFDISFSRYMLHHFFKKYMASFGGFSREIWFLTLITFINRAGTMVLPFLSRYLKEDLLFTYGQIGWIMVCFGLGSMAGSWLGGKLSDKIGFYKVMVFSLFTSGIAFFTLQFITGFYGLCIAMFVIMTIADMFRPAMFVSLSAYSKPENRTRALTLVRLAINLGFAAGPAMGGLVIIHMGYSSLFWIDGASCVIAITLFRILVREKKKTPEDDTDNTLSKTGIPVFRDKPYWVFLFITFVIGMLFFQLFTTLPVYHKEVYGLSEFQTGLLMSLNGLLIFLFEMPLVSAIEKAGVTKAKLIFTSTLLFTLSFLVLLYPGQTAILIISMIIITIGEMIGFPYTNAFAMSRASKGREGRYMALYTMSFSLAHIWSAKTGMEIIDRWGYNANWLFMGGLGITGIIFALLLRYMLSKEQQG</sequence>
<dbReference type="STRING" id="1150368.SAMN02927921_03778"/>
<dbReference type="PROSITE" id="PS50850">
    <property type="entry name" value="MFS"/>
    <property type="match status" value="1"/>
</dbReference>
<feature type="transmembrane region" description="Helical" evidence="7">
    <location>
        <begin position="317"/>
        <end position="334"/>
    </location>
</feature>
<dbReference type="Pfam" id="PF07690">
    <property type="entry name" value="MFS_1"/>
    <property type="match status" value="1"/>
</dbReference>
<feature type="transmembrane region" description="Helical" evidence="7">
    <location>
        <begin position="174"/>
        <end position="195"/>
    </location>
</feature>
<evidence type="ECO:0000313" key="10">
    <source>
        <dbReference type="Proteomes" id="UP000182248"/>
    </source>
</evidence>
<evidence type="ECO:0000259" key="8">
    <source>
        <dbReference type="PROSITE" id="PS50850"/>
    </source>
</evidence>
<dbReference type="InterPro" id="IPR036259">
    <property type="entry name" value="MFS_trans_sf"/>
</dbReference>
<dbReference type="GO" id="GO:0022857">
    <property type="term" value="F:transmembrane transporter activity"/>
    <property type="evidence" value="ECO:0007669"/>
    <property type="project" value="InterPro"/>
</dbReference>
<dbReference type="SUPFAM" id="SSF103473">
    <property type="entry name" value="MFS general substrate transporter"/>
    <property type="match status" value="1"/>
</dbReference>
<evidence type="ECO:0000256" key="5">
    <source>
        <dbReference type="ARBA" id="ARBA00022989"/>
    </source>
</evidence>
<protein>
    <submittedName>
        <fullName evidence="9">Predicted arabinose efflux permease, MFS family</fullName>
    </submittedName>
</protein>
<gene>
    <name evidence="9" type="ORF">SAMN02927921_03778</name>
</gene>